<comment type="similarity">
    <text evidence="1">Belongs to the tryptophan dimethylallyltransferase family.</text>
</comment>
<dbReference type="InterPro" id="IPR017795">
    <property type="entry name" value="ABBA_NscD-like"/>
</dbReference>
<keyword evidence="4" id="KW-1185">Reference proteome</keyword>
<name>A0A5C3QDL0_9AGAR</name>
<proteinExistence type="inferred from homology"/>
<organism evidence="3 4">
    <name type="scientific">Pterulicium gracile</name>
    <dbReference type="NCBI Taxonomy" id="1884261"/>
    <lineage>
        <taxon>Eukaryota</taxon>
        <taxon>Fungi</taxon>
        <taxon>Dikarya</taxon>
        <taxon>Basidiomycota</taxon>
        <taxon>Agaricomycotina</taxon>
        <taxon>Agaricomycetes</taxon>
        <taxon>Agaricomycetidae</taxon>
        <taxon>Agaricales</taxon>
        <taxon>Pleurotineae</taxon>
        <taxon>Pterulaceae</taxon>
        <taxon>Pterulicium</taxon>
    </lineage>
</organism>
<dbReference type="CDD" id="cd13929">
    <property type="entry name" value="PT-DMATS_CymD"/>
    <property type="match status" value="1"/>
</dbReference>
<protein>
    <submittedName>
        <fullName evidence="3">Tryptophan dimethylallyltransferase-domain-containing protein</fullName>
    </submittedName>
</protein>
<evidence type="ECO:0000313" key="4">
    <source>
        <dbReference type="Proteomes" id="UP000305067"/>
    </source>
</evidence>
<dbReference type="SFLD" id="SFLDG01162">
    <property type="entry name" value="I"/>
    <property type="match status" value="1"/>
</dbReference>
<dbReference type="PANTHER" id="PTHR40627:SF4">
    <property type="entry name" value="PRENYLTRANSFERASE ASQH1-RELATED"/>
    <property type="match status" value="1"/>
</dbReference>
<gene>
    <name evidence="3" type="ORF">BDV98DRAFT_131830</name>
</gene>
<reference evidence="3 4" key="1">
    <citation type="journal article" date="2019" name="Nat. Ecol. Evol.">
        <title>Megaphylogeny resolves global patterns of mushroom evolution.</title>
        <authorList>
            <person name="Varga T."/>
            <person name="Krizsan K."/>
            <person name="Foldi C."/>
            <person name="Dima B."/>
            <person name="Sanchez-Garcia M."/>
            <person name="Sanchez-Ramirez S."/>
            <person name="Szollosi G.J."/>
            <person name="Szarkandi J.G."/>
            <person name="Papp V."/>
            <person name="Albert L."/>
            <person name="Andreopoulos W."/>
            <person name="Angelini C."/>
            <person name="Antonin V."/>
            <person name="Barry K.W."/>
            <person name="Bougher N.L."/>
            <person name="Buchanan P."/>
            <person name="Buyck B."/>
            <person name="Bense V."/>
            <person name="Catcheside P."/>
            <person name="Chovatia M."/>
            <person name="Cooper J."/>
            <person name="Damon W."/>
            <person name="Desjardin D."/>
            <person name="Finy P."/>
            <person name="Geml J."/>
            <person name="Haridas S."/>
            <person name="Hughes K."/>
            <person name="Justo A."/>
            <person name="Karasinski D."/>
            <person name="Kautmanova I."/>
            <person name="Kiss B."/>
            <person name="Kocsube S."/>
            <person name="Kotiranta H."/>
            <person name="LaButti K.M."/>
            <person name="Lechner B.E."/>
            <person name="Liimatainen K."/>
            <person name="Lipzen A."/>
            <person name="Lukacs Z."/>
            <person name="Mihaltcheva S."/>
            <person name="Morgado L.N."/>
            <person name="Niskanen T."/>
            <person name="Noordeloos M.E."/>
            <person name="Ohm R.A."/>
            <person name="Ortiz-Santana B."/>
            <person name="Ovrebo C."/>
            <person name="Racz N."/>
            <person name="Riley R."/>
            <person name="Savchenko A."/>
            <person name="Shiryaev A."/>
            <person name="Soop K."/>
            <person name="Spirin V."/>
            <person name="Szebenyi C."/>
            <person name="Tomsovsky M."/>
            <person name="Tulloss R.E."/>
            <person name="Uehling J."/>
            <person name="Grigoriev I.V."/>
            <person name="Vagvolgyi C."/>
            <person name="Papp T."/>
            <person name="Martin F.M."/>
            <person name="Miettinen O."/>
            <person name="Hibbett D.S."/>
            <person name="Nagy L.G."/>
        </authorList>
    </citation>
    <scope>NUCLEOTIDE SEQUENCE [LARGE SCALE GENOMIC DNA]</scope>
    <source>
        <strain evidence="3 4">CBS 309.79</strain>
    </source>
</reference>
<dbReference type="GO" id="GO:0009820">
    <property type="term" value="P:alkaloid metabolic process"/>
    <property type="evidence" value="ECO:0007669"/>
    <property type="project" value="InterPro"/>
</dbReference>
<keyword evidence="2 3" id="KW-0808">Transferase</keyword>
<dbReference type="PANTHER" id="PTHR40627">
    <property type="entry name" value="INDOLE PRENYLTRANSFERASE TDIB-RELATED"/>
    <property type="match status" value="1"/>
</dbReference>
<evidence type="ECO:0000313" key="3">
    <source>
        <dbReference type="EMBL" id="TFK99636.1"/>
    </source>
</evidence>
<dbReference type="Pfam" id="PF11991">
    <property type="entry name" value="Trp_DMAT"/>
    <property type="match status" value="1"/>
</dbReference>
<dbReference type="InterPro" id="IPR033964">
    <property type="entry name" value="ABBA"/>
</dbReference>
<dbReference type="AlphaFoldDB" id="A0A5C3QDL0"/>
<evidence type="ECO:0000256" key="1">
    <source>
        <dbReference type="ARBA" id="ARBA00010209"/>
    </source>
</evidence>
<evidence type="ECO:0000256" key="2">
    <source>
        <dbReference type="ARBA" id="ARBA00022679"/>
    </source>
</evidence>
<dbReference type="Proteomes" id="UP000305067">
    <property type="component" value="Unassembled WGS sequence"/>
</dbReference>
<dbReference type="NCBIfam" id="TIGR03429">
    <property type="entry name" value="arom_pren_DMATS"/>
    <property type="match status" value="1"/>
</dbReference>
<dbReference type="OrthoDB" id="3354387at2759"/>
<accession>A0A5C3QDL0</accession>
<dbReference type="GO" id="GO:0016765">
    <property type="term" value="F:transferase activity, transferring alkyl or aryl (other than methyl) groups"/>
    <property type="evidence" value="ECO:0007669"/>
    <property type="project" value="InterPro"/>
</dbReference>
<dbReference type="SFLD" id="SFLDS00036">
    <property type="entry name" value="Aromatic_Prenyltransferase"/>
    <property type="match status" value="1"/>
</dbReference>
<sequence length="508" mass="56495">MHSLTSDRLYFSPVTSTSFRPGPTDWNDGVTPTNVVNCVREMLGDAFPTAAPRRPTAGFHIGALQVYDILSQLLPFTQRSLFFWRAVGRPFASMVEIAEYPAEVQCRFLVFVYSRVLGFLGAPSDAQSRSMMTADGSSVELSWVIPNRRGSQPNPGEANRQIRFAIEPMDPRTGYLLKGLDVLGYYASEEGGVGIVSTEFGGLDWSHAIEKYLSPHGGSSTLKADGDRFFIGFDFAADGIVTLKPYWLPISPRRCLSLDTPQQSIPRGPLYTGDTDFIALRPLIRELNPALSAPFELMLQYFQTLDEAAGPSLQILSVDCVDQRSNRLKIYFRIMNRMSLSTVKHTFTLGGRLSSPVLSSSLLRLEMLWHLLFRTVDLSTASLGPQPGGRPHPSHPNTGLLFYFELLPGSDTIFPKVYLPVSHYCESDLQVARAIETFYSHPEANVQGPTNGEHGKGWVSREVSKVFPHRPLDSKAGLHTYITFGVKPKGYELTSYFSPELWNLGVRL</sequence>
<dbReference type="EMBL" id="ML178832">
    <property type="protein sequence ID" value="TFK99636.1"/>
    <property type="molecule type" value="Genomic_DNA"/>
</dbReference>